<organism evidence="1 2">
    <name type="scientific">Leptobacterium flavescens</name>
    <dbReference type="NCBI Taxonomy" id="472055"/>
    <lineage>
        <taxon>Bacteria</taxon>
        <taxon>Pseudomonadati</taxon>
        <taxon>Bacteroidota</taxon>
        <taxon>Flavobacteriia</taxon>
        <taxon>Flavobacteriales</taxon>
        <taxon>Flavobacteriaceae</taxon>
        <taxon>Leptobacterium</taxon>
    </lineage>
</organism>
<dbReference type="RefSeq" id="WP_163605949.1">
    <property type="nucleotide sequence ID" value="NZ_JAABOO010000001.1"/>
</dbReference>
<sequence>MCQHHSPQNNKDLSHDEEHKIWSRRSFLQALGIAGTGTMMLGTNSISASSVSPLTMALSQAETDNILVLVRLVGGNDGLNTIIPFYDYDNYVNARPTIHIPQDSLICLTQDFAIPNYMEPLQAMFGEGKMRAIHGVGYDDPNLSHFTSSDIWATAEDEDRIRNGWLGRYYEHLYPDYFINPPENPAAVQIGNFANLVFEGYDKNYAFVLSGTNQLQDVAENGTMHDMLNLPDCTYGDQLEYMRGSINTTYTYAEKIHAAYGRASNAVAYQDTGIARQLATVARLIKGNLGTKVYMVSLGGFDTHSGQPERHSKLMSELSDAMARFYEDLDAGDMSKYVLGMTFSEFGRRVFENGSEGTDHGAAAPILMFGPGLNGNEFIGEHPSLSATDRGNLVSSIDFRDVYATVMAKWLCIDETVVSEALLDKPYEALELGFDCNGSSTPNPTEQSIGAYMRHRPYYPAENTPYIYFELPVTAHVDIQLYNMIGQRVASIANEMMFSGSHKINIKEKINTRLHTGQYIYSISIQDKKFSKSVVIR</sequence>
<reference evidence="1 2" key="1">
    <citation type="submission" date="2020-01" db="EMBL/GenBank/DDBJ databases">
        <title>Leptobacterium flavescens.</title>
        <authorList>
            <person name="Wang G."/>
        </authorList>
    </citation>
    <scope>NUCLEOTIDE SEQUENCE [LARGE SCALE GENOMIC DNA]</scope>
    <source>
        <strain evidence="1 2">KCTC 22160</strain>
    </source>
</reference>
<evidence type="ECO:0000313" key="2">
    <source>
        <dbReference type="Proteomes" id="UP000468581"/>
    </source>
</evidence>
<evidence type="ECO:0000313" key="1">
    <source>
        <dbReference type="EMBL" id="NER12944.1"/>
    </source>
</evidence>
<proteinExistence type="predicted"/>
<protein>
    <submittedName>
        <fullName evidence="1">DUF1501 domain-containing protein</fullName>
    </submittedName>
</protein>
<name>A0A6P0UI69_9FLAO</name>
<dbReference type="AlphaFoldDB" id="A0A6P0UI69"/>
<dbReference type="PANTHER" id="PTHR43737">
    <property type="entry name" value="BLL7424 PROTEIN"/>
    <property type="match status" value="1"/>
</dbReference>
<accession>A0A6P0UI69</accession>
<comment type="caution">
    <text evidence="1">The sequence shown here is derived from an EMBL/GenBank/DDBJ whole genome shotgun (WGS) entry which is preliminary data.</text>
</comment>
<gene>
    <name evidence="1" type="ORF">GWK08_05805</name>
</gene>
<dbReference type="Pfam" id="PF07394">
    <property type="entry name" value="DUF1501"/>
    <property type="match status" value="1"/>
</dbReference>
<dbReference type="PROSITE" id="PS51318">
    <property type="entry name" value="TAT"/>
    <property type="match status" value="1"/>
</dbReference>
<dbReference type="Proteomes" id="UP000468581">
    <property type="component" value="Unassembled WGS sequence"/>
</dbReference>
<dbReference type="EMBL" id="JAABOO010000001">
    <property type="protein sequence ID" value="NER12944.1"/>
    <property type="molecule type" value="Genomic_DNA"/>
</dbReference>
<keyword evidence="2" id="KW-1185">Reference proteome</keyword>
<dbReference type="InterPro" id="IPR010869">
    <property type="entry name" value="DUF1501"/>
</dbReference>
<dbReference type="PANTHER" id="PTHR43737:SF1">
    <property type="entry name" value="DUF1501 DOMAIN-CONTAINING PROTEIN"/>
    <property type="match status" value="1"/>
</dbReference>
<dbReference type="InterPro" id="IPR006311">
    <property type="entry name" value="TAT_signal"/>
</dbReference>